<dbReference type="Pfam" id="PF00106">
    <property type="entry name" value="adh_short"/>
    <property type="match status" value="1"/>
</dbReference>
<name>A0A2T5FU94_9SPHN</name>
<dbReference type="InterPro" id="IPR002347">
    <property type="entry name" value="SDR_fam"/>
</dbReference>
<sequence>MTNRVWFITGISRGLGYALAHAALEHGDQVIGTTRSGRVPDGLPAHNLDVLPLEAGDPTSIEHAFASAYALHDRIDVLVNNAGYGLLGPVETASDQEVRDIFNINLFAPLAIIRHALPKMRDQGRGHIINISSIAGIAPAPGSGIYAGTKAALSAISYALAQELAPFGLWVTSVEPGSFRTDFLSSRSVLRTGSNVDDYAATSGRAVDGLLTKDGKQAGDPRRGALAILEAVNADEPPLDLLLGSDALQRAQTRLDRFDDDLRRWEDVSRGTDFREMA</sequence>
<evidence type="ECO:0000313" key="4">
    <source>
        <dbReference type="EMBL" id="PTQ07854.1"/>
    </source>
</evidence>
<evidence type="ECO:0000256" key="1">
    <source>
        <dbReference type="ARBA" id="ARBA00006484"/>
    </source>
</evidence>
<dbReference type="RefSeq" id="WP_107969823.1">
    <property type="nucleotide sequence ID" value="NZ_NWBU01000017.1"/>
</dbReference>
<dbReference type="PROSITE" id="PS00061">
    <property type="entry name" value="ADH_SHORT"/>
    <property type="match status" value="1"/>
</dbReference>
<proteinExistence type="inferred from homology"/>
<protein>
    <submittedName>
        <fullName evidence="4">Short-chain dehydrogenase</fullName>
    </submittedName>
</protein>
<dbReference type="OrthoDB" id="9793825at2"/>
<keyword evidence="2" id="KW-0560">Oxidoreductase</keyword>
<accession>A0A2T5FU94</accession>
<dbReference type="InterPro" id="IPR020904">
    <property type="entry name" value="Sc_DH/Rdtase_CS"/>
</dbReference>
<dbReference type="SUPFAM" id="SSF51735">
    <property type="entry name" value="NAD(P)-binding Rossmann-fold domains"/>
    <property type="match status" value="1"/>
</dbReference>
<dbReference type="InterPro" id="IPR051911">
    <property type="entry name" value="SDR_oxidoreductase"/>
</dbReference>
<evidence type="ECO:0000256" key="3">
    <source>
        <dbReference type="RuleBase" id="RU000363"/>
    </source>
</evidence>
<dbReference type="PRINTS" id="PR00080">
    <property type="entry name" value="SDRFAMILY"/>
</dbReference>
<dbReference type="CDD" id="cd05374">
    <property type="entry name" value="17beta-HSD-like_SDR_c"/>
    <property type="match status" value="1"/>
</dbReference>
<dbReference type="PRINTS" id="PR00081">
    <property type="entry name" value="GDHRDH"/>
</dbReference>
<organism evidence="4 5">
    <name type="scientific">Sphingomonas oleivorans</name>
    <dbReference type="NCBI Taxonomy" id="1735121"/>
    <lineage>
        <taxon>Bacteria</taxon>
        <taxon>Pseudomonadati</taxon>
        <taxon>Pseudomonadota</taxon>
        <taxon>Alphaproteobacteria</taxon>
        <taxon>Sphingomonadales</taxon>
        <taxon>Sphingomonadaceae</taxon>
        <taxon>Sphingomonas</taxon>
    </lineage>
</organism>
<dbReference type="GO" id="GO:0016491">
    <property type="term" value="F:oxidoreductase activity"/>
    <property type="evidence" value="ECO:0007669"/>
    <property type="project" value="UniProtKB-KW"/>
</dbReference>
<dbReference type="AlphaFoldDB" id="A0A2T5FU94"/>
<dbReference type="Gene3D" id="3.40.50.720">
    <property type="entry name" value="NAD(P)-binding Rossmann-like Domain"/>
    <property type="match status" value="1"/>
</dbReference>
<comment type="similarity">
    <text evidence="1 3">Belongs to the short-chain dehydrogenases/reductases (SDR) family.</text>
</comment>
<dbReference type="PANTHER" id="PTHR43976:SF16">
    <property type="entry name" value="SHORT-CHAIN DEHYDROGENASE_REDUCTASE FAMILY PROTEIN"/>
    <property type="match status" value="1"/>
</dbReference>
<dbReference type="Proteomes" id="UP000244162">
    <property type="component" value="Unassembled WGS sequence"/>
</dbReference>
<evidence type="ECO:0000256" key="2">
    <source>
        <dbReference type="ARBA" id="ARBA00023002"/>
    </source>
</evidence>
<reference evidence="4 5" key="1">
    <citation type="submission" date="2017-09" db="EMBL/GenBank/DDBJ databases">
        <title>Sphingomonas panjinensis sp.nov., isolated from oil-contaminated soil.</title>
        <authorList>
            <person name="Wang L."/>
            <person name="Chen L."/>
        </authorList>
    </citation>
    <scope>NUCLEOTIDE SEQUENCE [LARGE SCALE GENOMIC DNA]</scope>
    <source>
        <strain evidence="4 5">FW-11</strain>
    </source>
</reference>
<keyword evidence="5" id="KW-1185">Reference proteome</keyword>
<dbReference type="PANTHER" id="PTHR43976">
    <property type="entry name" value="SHORT CHAIN DEHYDROGENASE"/>
    <property type="match status" value="1"/>
</dbReference>
<dbReference type="EMBL" id="NWBU01000017">
    <property type="protein sequence ID" value="PTQ07854.1"/>
    <property type="molecule type" value="Genomic_DNA"/>
</dbReference>
<dbReference type="InterPro" id="IPR036291">
    <property type="entry name" value="NAD(P)-bd_dom_sf"/>
</dbReference>
<comment type="caution">
    <text evidence="4">The sequence shown here is derived from an EMBL/GenBank/DDBJ whole genome shotgun (WGS) entry which is preliminary data.</text>
</comment>
<evidence type="ECO:0000313" key="5">
    <source>
        <dbReference type="Proteomes" id="UP000244162"/>
    </source>
</evidence>
<gene>
    <name evidence="4" type="ORF">CLG96_17115</name>
</gene>